<dbReference type="InterPro" id="IPR051288">
    <property type="entry name" value="Serum_paraoxonase/arylesterase"/>
</dbReference>
<dbReference type="Gene3D" id="2.120.10.30">
    <property type="entry name" value="TolB, C-terminal domain"/>
    <property type="match status" value="1"/>
</dbReference>
<evidence type="ECO:0000313" key="8">
    <source>
        <dbReference type="Proteomes" id="UP000780801"/>
    </source>
</evidence>
<sequence>MVRPEFVRRPWSDLVYYSPEQTKVVYSGVISANGLAANSDKSEIYMTACHGAGFYILRPGGSHDPTVLELEAFLKLDYYVDNPTYDPTTDSVFIAGHLQPLKFVAGLEVPHVRLAGPSKVIKISKNSLKHQQEQLSHQHSLVDTLKKALTNRGPEPGNRYHVETVIQDDGGLISTSATAAIDRKNGVVLIAAVLSEQGLIRCPLPKGF</sequence>
<dbReference type="Proteomes" id="UP000780801">
    <property type="component" value="Unassembled WGS sequence"/>
</dbReference>
<evidence type="ECO:0000313" key="7">
    <source>
        <dbReference type="EMBL" id="KAF9584266.1"/>
    </source>
</evidence>
<dbReference type="PANTHER" id="PTHR11799:SF12">
    <property type="entry name" value="PARAOXONASE-RELATED"/>
    <property type="match status" value="1"/>
</dbReference>
<evidence type="ECO:0000256" key="1">
    <source>
        <dbReference type="ARBA" id="ARBA00008595"/>
    </source>
</evidence>
<keyword evidence="3" id="KW-1015">Disulfide bond</keyword>
<evidence type="ECO:0000256" key="4">
    <source>
        <dbReference type="ARBA" id="ARBA00023180"/>
    </source>
</evidence>
<keyword evidence="4 6" id="KW-0325">Glycoprotein</keyword>
<evidence type="ECO:0000256" key="3">
    <source>
        <dbReference type="ARBA" id="ARBA00023157"/>
    </source>
</evidence>
<dbReference type="EMBL" id="JAABOA010000457">
    <property type="protein sequence ID" value="KAF9584266.1"/>
    <property type="molecule type" value="Genomic_DNA"/>
</dbReference>
<comment type="cofactor">
    <cofactor evidence="5">
        <name>Ca(2+)</name>
        <dbReference type="ChEBI" id="CHEBI:29108"/>
    </cofactor>
    <text evidence="5">Binds 2 calcium ions per subunit.</text>
</comment>
<dbReference type="GO" id="GO:0004064">
    <property type="term" value="F:arylesterase activity"/>
    <property type="evidence" value="ECO:0007669"/>
    <property type="project" value="InterPro"/>
</dbReference>
<feature type="binding site" evidence="5">
    <location>
        <position position="82"/>
    </location>
    <ligand>
        <name>Ca(2+)</name>
        <dbReference type="ChEBI" id="CHEBI:29108"/>
        <label>1</label>
        <note>catalytic</note>
    </ligand>
</feature>
<comment type="PTM">
    <text evidence="6">Glycosylated.</text>
</comment>
<dbReference type="AlphaFoldDB" id="A0A9P6FZW0"/>
<keyword evidence="2" id="KW-0378">Hydrolase</keyword>
<feature type="binding site" evidence="5">
    <location>
        <position position="33"/>
    </location>
    <ligand>
        <name>Ca(2+)</name>
        <dbReference type="ChEBI" id="CHEBI:29108"/>
        <label>1</label>
        <note>catalytic</note>
    </ligand>
</feature>
<reference evidence="7" key="1">
    <citation type="journal article" date="2020" name="Fungal Divers.">
        <title>Resolving the Mortierellaceae phylogeny through synthesis of multi-gene phylogenetics and phylogenomics.</title>
        <authorList>
            <person name="Vandepol N."/>
            <person name="Liber J."/>
            <person name="Desiro A."/>
            <person name="Na H."/>
            <person name="Kennedy M."/>
            <person name="Barry K."/>
            <person name="Grigoriev I.V."/>
            <person name="Miller A.N."/>
            <person name="O'Donnell K."/>
            <person name="Stajich J.E."/>
            <person name="Bonito G."/>
        </authorList>
    </citation>
    <scope>NUCLEOTIDE SEQUENCE</scope>
    <source>
        <strain evidence="7">KOD1015</strain>
    </source>
</reference>
<feature type="glycosylation site" description="N-linked (GlcNAc...) asparagine" evidence="6">
    <location>
        <position position="82"/>
    </location>
</feature>
<dbReference type="OrthoDB" id="5307922at2759"/>
<evidence type="ECO:0000256" key="6">
    <source>
        <dbReference type="PIRSR" id="PIRSR602640-4"/>
    </source>
</evidence>
<dbReference type="SUPFAM" id="SSF63829">
    <property type="entry name" value="Calcium-dependent phosphotriesterase"/>
    <property type="match status" value="1"/>
</dbReference>
<dbReference type="InterPro" id="IPR002640">
    <property type="entry name" value="Arylesterase"/>
</dbReference>
<dbReference type="GO" id="GO:0046872">
    <property type="term" value="F:metal ion binding"/>
    <property type="evidence" value="ECO:0007669"/>
    <property type="project" value="UniProtKB-KW"/>
</dbReference>
<comment type="similarity">
    <text evidence="1">Belongs to the paraoxonase family.</text>
</comment>
<gene>
    <name evidence="7" type="primary">PON3</name>
    <name evidence="7" type="ORF">BGW38_007022</name>
</gene>
<keyword evidence="5" id="KW-0106">Calcium</keyword>
<proteinExistence type="inferred from homology"/>
<protein>
    <submittedName>
        <fullName evidence="7">Serum paraoxonase/lactonase 3</fullName>
    </submittedName>
</protein>
<keyword evidence="5" id="KW-0479">Metal-binding</keyword>
<organism evidence="7 8">
    <name type="scientific">Lunasporangiospora selenospora</name>
    <dbReference type="NCBI Taxonomy" id="979761"/>
    <lineage>
        <taxon>Eukaryota</taxon>
        <taxon>Fungi</taxon>
        <taxon>Fungi incertae sedis</taxon>
        <taxon>Mucoromycota</taxon>
        <taxon>Mortierellomycotina</taxon>
        <taxon>Mortierellomycetes</taxon>
        <taxon>Mortierellales</taxon>
        <taxon>Mortierellaceae</taxon>
        <taxon>Lunasporangiospora</taxon>
    </lineage>
</organism>
<dbReference type="PANTHER" id="PTHR11799">
    <property type="entry name" value="PARAOXONASE"/>
    <property type="match status" value="1"/>
</dbReference>
<keyword evidence="8" id="KW-1185">Reference proteome</keyword>
<name>A0A9P6FZW0_9FUNG</name>
<comment type="caution">
    <text evidence="7">The sequence shown here is derived from an EMBL/GenBank/DDBJ whole genome shotgun (WGS) entry which is preliminary data.</text>
</comment>
<evidence type="ECO:0000256" key="2">
    <source>
        <dbReference type="ARBA" id="ARBA00022801"/>
    </source>
</evidence>
<evidence type="ECO:0000256" key="5">
    <source>
        <dbReference type="PIRSR" id="PIRSR602640-2"/>
    </source>
</evidence>
<dbReference type="InterPro" id="IPR011042">
    <property type="entry name" value="6-blade_b-propeller_TolB-like"/>
</dbReference>
<accession>A0A9P6FZW0</accession>
<feature type="binding site" evidence="5">
    <location>
        <position position="81"/>
    </location>
    <ligand>
        <name>Ca(2+)</name>
        <dbReference type="ChEBI" id="CHEBI:29108"/>
        <label>1</label>
        <note>catalytic</note>
    </ligand>
</feature>
<dbReference type="Pfam" id="PF01731">
    <property type="entry name" value="Arylesterase"/>
    <property type="match status" value="1"/>
</dbReference>